<dbReference type="EMBL" id="JAKIKU010000004">
    <property type="protein sequence ID" value="MCL1045565.1"/>
    <property type="molecule type" value="Genomic_DNA"/>
</dbReference>
<feature type="transmembrane region" description="Helical" evidence="1">
    <location>
        <begin position="100"/>
        <end position="118"/>
    </location>
</feature>
<accession>A0ABT0KNZ2</accession>
<comment type="caution">
    <text evidence="2">The sequence shown here is derived from an EMBL/GenBank/DDBJ whole genome shotgun (WGS) entry which is preliminary data.</text>
</comment>
<feature type="transmembrane region" description="Helical" evidence="1">
    <location>
        <begin position="46"/>
        <end position="64"/>
    </location>
</feature>
<protein>
    <submittedName>
        <fullName evidence="2">MerC domain-containing protein</fullName>
    </submittedName>
</protein>
<dbReference type="RefSeq" id="WP_248955574.1">
    <property type="nucleotide sequence ID" value="NZ_JAKIKU010000004.1"/>
</dbReference>
<keyword evidence="3" id="KW-1185">Reference proteome</keyword>
<dbReference type="Pfam" id="PF03203">
    <property type="entry name" value="MerC"/>
    <property type="match status" value="1"/>
</dbReference>
<gene>
    <name evidence="2" type="ORF">L2737_09530</name>
</gene>
<keyword evidence="1" id="KW-0472">Membrane</keyword>
<feature type="transmembrane region" description="Helical" evidence="1">
    <location>
        <begin position="12"/>
        <end position="34"/>
    </location>
</feature>
<dbReference type="Proteomes" id="UP001202134">
    <property type="component" value="Unassembled WGS sequence"/>
</dbReference>
<organism evidence="2 3">
    <name type="scientific">Shewanella electrodiphila</name>
    <dbReference type="NCBI Taxonomy" id="934143"/>
    <lineage>
        <taxon>Bacteria</taxon>
        <taxon>Pseudomonadati</taxon>
        <taxon>Pseudomonadota</taxon>
        <taxon>Gammaproteobacteria</taxon>
        <taxon>Alteromonadales</taxon>
        <taxon>Shewanellaceae</taxon>
        <taxon>Shewanella</taxon>
    </lineage>
</organism>
<keyword evidence="1" id="KW-1133">Transmembrane helix</keyword>
<evidence type="ECO:0000313" key="3">
    <source>
        <dbReference type="Proteomes" id="UP001202134"/>
    </source>
</evidence>
<proteinExistence type="predicted"/>
<keyword evidence="1" id="KW-0812">Transmembrane</keyword>
<sequence length="132" mass="14407">MTNNMQSLLDKLAIGLSSLCALHCIATPILLALLPSLSALPLNDHLYHEVMVWLVLPTSTIAVLMGCQRHRDAKVLMFAIVGLLTLVASSVYGHDIVGEVGEKLLTLAGAFIVAYAHWRNVKLCRKQVCCKK</sequence>
<dbReference type="InterPro" id="IPR004891">
    <property type="entry name" value="Mercury-R_MerC"/>
</dbReference>
<evidence type="ECO:0000313" key="2">
    <source>
        <dbReference type="EMBL" id="MCL1045565.1"/>
    </source>
</evidence>
<name>A0ABT0KNZ2_9GAMM</name>
<reference evidence="2 3" key="1">
    <citation type="submission" date="2022-01" db="EMBL/GenBank/DDBJ databases">
        <title>Whole genome-based taxonomy of the Shewanellaceae.</title>
        <authorList>
            <person name="Martin-Rodriguez A.J."/>
        </authorList>
    </citation>
    <scope>NUCLEOTIDE SEQUENCE [LARGE SCALE GENOMIC DNA]</scope>
    <source>
        <strain evidence="2 3">DSM 24955</strain>
    </source>
</reference>
<evidence type="ECO:0000256" key="1">
    <source>
        <dbReference type="SAM" id="Phobius"/>
    </source>
</evidence>
<feature type="transmembrane region" description="Helical" evidence="1">
    <location>
        <begin position="76"/>
        <end position="94"/>
    </location>
</feature>